<dbReference type="RefSeq" id="WP_174881709.1">
    <property type="nucleotide sequence ID" value="NZ_CADEPK010000408.1"/>
</dbReference>
<proteinExistence type="predicted"/>
<comment type="caution">
    <text evidence="2">The sequence shown here is derived from an EMBL/GenBank/DDBJ whole genome shotgun (WGS) entry which is preliminary data.</text>
</comment>
<dbReference type="Gene3D" id="3.40.50.300">
    <property type="entry name" value="P-loop containing nucleotide triphosphate hydrolases"/>
    <property type="match status" value="1"/>
</dbReference>
<gene>
    <name evidence="2" type="ORF">J2S02_001249</name>
</gene>
<dbReference type="EMBL" id="JAUSTZ010000002">
    <property type="protein sequence ID" value="MDQ0224920.1"/>
    <property type="molecule type" value="Genomic_DNA"/>
</dbReference>
<keyword evidence="3" id="KW-1185">Reference proteome</keyword>
<dbReference type="InterPro" id="IPR027417">
    <property type="entry name" value="P-loop_NTPase"/>
</dbReference>
<protein>
    <recommendedName>
        <fullName evidence="1">HPr kinase/phosphorylase C-terminal domain-containing protein</fullName>
    </recommendedName>
</protein>
<dbReference type="SUPFAM" id="SSF53795">
    <property type="entry name" value="PEP carboxykinase-like"/>
    <property type="match status" value="1"/>
</dbReference>
<dbReference type="InterPro" id="IPR011104">
    <property type="entry name" value="Hpr_kin/Pase_C"/>
</dbReference>
<feature type="domain" description="HPr kinase/phosphorylase C-terminal" evidence="1">
    <location>
        <begin position="117"/>
        <end position="167"/>
    </location>
</feature>
<evidence type="ECO:0000313" key="2">
    <source>
        <dbReference type="EMBL" id="MDQ0224920.1"/>
    </source>
</evidence>
<name>A0ABT9YY41_9BACI</name>
<dbReference type="Proteomes" id="UP001232245">
    <property type="component" value="Unassembled WGS sequence"/>
</dbReference>
<sequence length="311" mass="35943">MKQVERQGLYYAFGLTFSSEIDFPELINIQTSRYIDVTIKEEDLTEIWLEYGDSDRIFVIKEKFWLFKVPNVAIYCIQEGKQIIVSPISEDRKDLIRLYLLGTCMGALLMQRRILPLHGSAIEINGKAYAIVGDSGAGKSTTAAAFLRQGYRFISDDVISVSLNDRNVPIVSAAYPQQKLWQESINKFGMDSKLYRPIFEREKKYAIPVSEQFVDKPLPLAGIIELVKNEDEKLGIYQIHKLERLQTIFNHTYRNFFIVPAGLLQWHFHTSTTICEAVKLFRIKRPLQRFTAYDLTEMIISTCNEEEIIYG</sequence>
<evidence type="ECO:0000259" key="1">
    <source>
        <dbReference type="Pfam" id="PF07475"/>
    </source>
</evidence>
<reference evidence="2 3" key="1">
    <citation type="submission" date="2023-07" db="EMBL/GenBank/DDBJ databases">
        <title>Genomic Encyclopedia of Type Strains, Phase IV (KMG-IV): sequencing the most valuable type-strain genomes for metagenomic binning, comparative biology and taxonomic classification.</title>
        <authorList>
            <person name="Goeker M."/>
        </authorList>
    </citation>
    <scope>NUCLEOTIDE SEQUENCE [LARGE SCALE GENOMIC DNA]</scope>
    <source>
        <strain evidence="2 3">DSM 17723</strain>
    </source>
</reference>
<organism evidence="2 3">
    <name type="scientific">Metabacillus niabensis</name>
    <dbReference type="NCBI Taxonomy" id="324854"/>
    <lineage>
        <taxon>Bacteria</taxon>
        <taxon>Bacillati</taxon>
        <taxon>Bacillota</taxon>
        <taxon>Bacilli</taxon>
        <taxon>Bacillales</taxon>
        <taxon>Bacillaceae</taxon>
        <taxon>Metabacillus</taxon>
    </lineage>
</organism>
<accession>A0ABT9YY41</accession>
<evidence type="ECO:0000313" key="3">
    <source>
        <dbReference type="Proteomes" id="UP001232245"/>
    </source>
</evidence>
<dbReference type="Pfam" id="PF07475">
    <property type="entry name" value="Hpr_kinase_C"/>
    <property type="match status" value="1"/>
</dbReference>